<evidence type="ECO:0000256" key="1">
    <source>
        <dbReference type="ARBA" id="ARBA00009369"/>
    </source>
</evidence>
<evidence type="ECO:0000256" key="2">
    <source>
        <dbReference type="ARBA" id="ARBA00013855"/>
    </source>
</evidence>
<evidence type="ECO:0000313" key="9">
    <source>
        <dbReference type="Proteomes" id="UP001500908"/>
    </source>
</evidence>
<proteinExistence type="inferred from homology"/>
<dbReference type="Pfam" id="PF04085">
    <property type="entry name" value="MreC"/>
    <property type="match status" value="1"/>
</dbReference>
<feature type="compositionally biased region" description="Low complexity" evidence="6">
    <location>
        <begin position="298"/>
        <end position="307"/>
    </location>
</feature>
<feature type="coiled-coil region" evidence="5">
    <location>
        <begin position="70"/>
        <end position="97"/>
    </location>
</feature>
<gene>
    <name evidence="8" type="primary">mreC</name>
    <name evidence="8" type="ORF">GCM10022402_01420</name>
</gene>
<comment type="similarity">
    <text evidence="1">Belongs to the MreC family.</text>
</comment>
<keyword evidence="3" id="KW-0133">Cell shape</keyword>
<evidence type="ECO:0000313" key="8">
    <source>
        <dbReference type="EMBL" id="GAA3724491.1"/>
    </source>
</evidence>
<evidence type="ECO:0000259" key="7">
    <source>
        <dbReference type="Pfam" id="PF04085"/>
    </source>
</evidence>
<dbReference type="PANTHER" id="PTHR34138">
    <property type="entry name" value="CELL SHAPE-DETERMINING PROTEIN MREC"/>
    <property type="match status" value="1"/>
</dbReference>
<evidence type="ECO:0000256" key="5">
    <source>
        <dbReference type="SAM" id="Coils"/>
    </source>
</evidence>
<evidence type="ECO:0000256" key="3">
    <source>
        <dbReference type="ARBA" id="ARBA00022960"/>
    </source>
</evidence>
<accession>A0ABP7EYY4</accession>
<sequence>MLRDTSRSRLLLGVLIVLSIALIVLDSREGGHPVTAAARSAGSAVFMPAAKSVSTVAEPVTGFYETLAAAPDARRRIAELRERNTELSRQLAARDNDEGRMRQLRTLLNLSGRGGYTIVPAHAVTRLTVQGYGDTVTLDVGHADGVRSNMTVVNGQGLVGRVVKVSQHTSTLLLITDTGSSVGARLEGSKEIGMITGRSHTVGKESMLGFELMDATASVSKGERIVTLGSYRQVPFVPGVPVGTVDHVEDTPGALTRTAKVIPAVDFSRLDIVGVVVEGPATDPRDSLLPPKPEEPTRPTSEPSAEPGVQASASPEADSAERSPRQTESEQDPSASPSEPARRQD</sequence>
<reference evidence="9" key="1">
    <citation type="journal article" date="2019" name="Int. J. Syst. Evol. Microbiol.">
        <title>The Global Catalogue of Microorganisms (GCM) 10K type strain sequencing project: providing services to taxonomists for standard genome sequencing and annotation.</title>
        <authorList>
            <consortium name="The Broad Institute Genomics Platform"/>
            <consortium name="The Broad Institute Genome Sequencing Center for Infectious Disease"/>
            <person name="Wu L."/>
            <person name="Ma J."/>
        </authorList>
    </citation>
    <scope>NUCLEOTIDE SEQUENCE [LARGE SCALE GENOMIC DNA]</scope>
    <source>
        <strain evidence="9">JCM 17137</strain>
    </source>
</reference>
<name>A0ABP7EYY4_9ACTN</name>
<dbReference type="InterPro" id="IPR042177">
    <property type="entry name" value="Cell/Rod_1"/>
</dbReference>
<dbReference type="PANTHER" id="PTHR34138:SF1">
    <property type="entry name" value="CELL SHAPE-DETERMINING PROTEIN MREC"/>
    <property type="match status" value="1"/>
</dbReference>
<dbReference type="RefSeq" id="WP_344966266.1">
    <property type="nucleotide sequence ID" value="NZ_BAABDD010000001.1"/>
</dbReference>
<dbReference type="Gene3D" id="2.40.10.350">
    <property type="entry name" value="Rod shape-determining protein MreC, domain 2"/>
    <property type="match status" value="1"/>
</dbReference>
<dbReference type="InterPro" id="IPR007221">
    <property type="entry name" value="MreC"/>
</dbReference>
<dbReference type="Gene3D" id="2.40.10.340">
    <property type="entry name" value="Rod shape-determining protein MreC, domain 1"/>
    <property type="match status" value="1"/>
</dbReference>
<dbReference type="Proteomes" id="UP001500908">
    <property type="component" value="Unassembled WGS sequence"/>
</dbReference>
<comment type="caution">
    <text evidence="8">The sequence shown here is derived from an EMBL/GenBank/DDBJ whole genome shotgun (WGS) entry which is preliminary data.</text>
</comment>
<keyword evidence="9" id="KW-1185">Reference proteome</keyword>
<organism evidence="8 9">
    <name type="scientific">Salinactinospora qingdaonensis</name>
    <dbReference type="NCBI Taxonomy" id="702744"/>
    <lineage>
        <taxon>Bacteria</taxon>
        <taxon>Bacillati</taxon>
        <taxon>Actinomycetota</taxon>
        <taxon>Actinomycetes</taxon>
        <taxon>Streptosporangiales</taxon>
        <taxon>Nocardiopsidaceae</taxon>
        <taxon>Salinactinospora</taxon>
    </lineage>
</organism>
<dbReference type="InterPro" id="IPR042175">
    <property type="entry name" value="Cell/Rod_MreC_2"/>
</dbReference>
<evidence type="ECO:0000256" key="4">
    <source>
        <dbReference type="ARBA" id="ARBA00032089"/>
    </source>
</evidence>
<protein>
    <recommendedName>
        <fullName evidence="2">Cell shape-determining protein MreC</fullName>
    </recommendedName>
    <alternativeName>
        <fullName evidence="4">Cell shape protein MreC</fullName>
    </alternativeName>
</protein>
<evidence type="ECO:0000256" key="6">
    <source>
        <dbReference type="SAM" id="MobiDB-lite"/>
    </source>
</evidence>
<feature type="compositionally biased region" description="Basic and acidic residues" evidence="6">
    <location>
        <begin position="319"/>
        <end position="328"/>
    </location>
</feature>
<dbReference type="EMBL" id="BAABDD010000001">
    <property type="protein sequence ID" value="GAA3724491.1"/>
    <property type="molecule type" value="Genomic_DNA"/>
</dbReference>
<keyword evidence="5" id="KW-0175">Coiled coil</keyword>
<dbReference type="NCBIfam" id="TIGR00219">
    <property type="entry name" value="mreC"/>
    <property type="match status" value="1"/>
</dbReference>
<feature type="region of interest" description="Disordered" evidence="6">
    <location>
        <begin position="280"/>
        <end position="345"/>
    </location>
</feature>
<dbReference type="InterPro" id="IPR055342">
    <property type="entry name" value="MreC_beta-barrel_core"/>
</dbReference>
<feature type="domain" description="Rod shape-determining protein MreC beta-barrel core" evidence="7">
    <location>
        <begin position="130"/>
        <end position="276"/>
    </location>
</feature>